<dbReference type="Gene3D" id="2.60.40.1760">
    <property type="entry name" value="glycosyl hydrolase (family 31)"/>
    <property type="match status" value="1"/>
</dbReference>
<dbReference type="InterPro" id="IPR051816">
    <property type="entry name" value="Glycosyl_Hydrolase_31"/>
</dbReference>
<gene>
    <name evidence="6" type="ORF">BD324DRAFT_601306</name>
</gene>
<evidence type="ECO:0000259" key="3">
    <source>
        <dbReference type="Pfam" id="PF01055"/>
    </source>
</evidence>
<dbReference type="Pfam" id="PF13802">
    <property type="entry name" value="Gal_mutarotas_2"/>
    <property type="match status" value="1"/>
</dbReference>
<dbReference type="GO" id="GO:0005975">
    <property type="term" value="P:carbohydrate metabolic process"/>
    <property type="evidence" value="ECO:0007669"/>
    <property type="project" value="InterPro"/>
</dbReference>
<comment type="similarity">
    <text evidence="1 2">Belongs to the glycosyl hydrolase 31 family.</text>
</comment>
<evidence type="ECO:0000259" key="5">
    <source>
        <dbReference type="Pfam" id="PF21365"/>
    </source>
</evidence>
<dbReference type="RefSeq" id="XP_021870661.1">
    <property type="nucleotide sequence ID" value="XM_022013929.1"/>
</dbReference>
<dbReference type="OrthoDB" id="2580685at2759"/>
<dbReference type="InterPro" id="IPR025887">
    <property type="entry name" value="Glyco_hydro_31_N_dom"/>
</dbReference>
<comment type="caution">
    <text evidence="6">The sequence shown here is derived from an EMBL/GenBank/DDBJ whole genome shotgun (WGS) entry which is preliminary data.</text>
</comment>
<dbReference type="Gene3D" id="2.60.40.1180">
    <property type="entry name" value="Golgi alpha-mannosidase II"/>
    <property type="match status" value="1"/>
</dbReference>
<dbReference type="InterPro" id="IPR017853">
    <property type="entry name" value="GH"/>
</dbReference>
<dbReference type="EMBL" id="NBSH01000007">
    <property type="protein sequence ID" value="ORX36592.1"/>
    <property type="molecule type" value="Genomic_DNA"/>
</dbReference>
<dbReference type="InParanoid" id="A0A1Y1UEZ6"/>
<feature type="domain" description="Glycosyl hydrolase family 31 C-terminal" evidence="5">
    <location>
        <begin position="590"/>
        <end position="678"/>
    </location>
</feature>
<accession>A0A1Y1UEZ6</accession>
<dbReference type="AlphaFoldDB" id="A0A1Y1UEZ6"/>
<evidence type="ECO:0000313" key="7">
    <source>
        <dbReference type="Proteomes" id="UP000193218"/>
    </source>
</evidence>
<dbReference type="InterPro" id="IPR011013">
    <property type="entry name" value="Gal_mutarotase_sf_dom"/>
</dbReference>
<dbReference type="SUPFAM" id="SSF51011">
    <property type="entry name" value="Glycosyl hydrolase domain"/>
    <property type="match status" value="1"/>
</dbReference>
<dbReference type="CDD" id="cd14752">
    <property type="entry name" value="GH31_N"/>
    <property type="match status" value="1"/>
</dbReference>
<dbReference type="PANTHER" id="PTHR43863:SF2">
    <property type="entry name" value="MALTASE-GLUCOAMYLASE"/>
    <property type="match status" value="1"/>
</dbReference>
<dbReference type="STRING" id="4999.A0A1Y1UEZ6"/>
<dbReference type="InterPro" id="IPR013780">
    <property type="entry name" value="Glyco_hydro_b"/>
</dbReference>
<protein>
    <submittedName>
        <fullName evidence="6">Putative glycosyl hydrolase</fullName>
    </submittedName>
</protein>
<proteinExistence type="inferred from homology"/>
<dbReference type="Proteomes" id="UP000193218">
    <property type="component" value="Unassembled WGS sequence"/>
</dbReference>
<feature type="domain" description="Glycoside hydrolase family 31 TIM barrel" evidence="3">
    <location>
        <begin position="238"/>
        <end position="578"/>
    </location>
</feature>
<keyword evidence="7" id="KW-1185">Reference proteome</keyword>
<dbReference type="InterPro" id="IPR048395">
    <property type="entry name" value="Glyco_hydro_31_C"/>
</dbReference>
<dbReference type="GO" id="GO:0004553">
    <property type="term" value="F:hydrolase activity, hydrolyzing O-glycosyl compounds"/>
    <property type="evidence" value="ECO:0007669"/>
    <property type="project" value="InterPro"/>
</dbReference>
<name>A0A1Y1UEZ6_9TREE</name>
<sequence length="678" mass="77172">MRTSKDVSDDNKIEFQLSHQRVRISAWGNNALRVQCTISHSFDNPESALSEHVPHAHVETVEDADKKTYKITNGDIVGEVRPNGKLVFIKKSTGAVVLEEFARDLTDPKEPMNSALQISSREFKRKLGADSSHVTVRFESLDPNEKIYGMGQYQQPNLDLKGSDLELAQRNSQASIPFAISSLGYGILWNNAGVGRAVFGKNQMSFEAYSSKTIDYWVVVGDSPRDIHRAYTAVTGRPPMMPEYGLGLWQSKLRYQTQEELLGVVHEYKRRKLPLDVIVIDFFHWPKQGEWKFDTTYWPDPDAMIEEIQSMGTKVVVSVWPTVETQAENYPHMAREGMLAQQDRSLPVGMEFPTTHLIEFMDTFNPATRDFVWNICKKNYWDKGIRSFWLDVAEPEYKTYSFDNHRYHTGPNLMVGNAYPKHYSRMFHEGMSHELGDKAGDNIVNLVRCAWTGSVKYGALLWSGDVNSSWQSMKCQFAAGLNAGLAGQTWWTVDIGGFHGANINDTAFHELFVRWYQWGTFLPVMRVHGNREPTQPRHGTTGGSDCPSGAPNEIWTYGEEVYEICKTYLALRESMRSYVRDLMKQAHEKGDPIIRTLFFEFPSDKHAWSVEDQFMFGHKYLVAPIFEPGVKQRTLYLPSGANWHQVSAEGKQGDSFEGGKEVTVDCPLDCMPVFVREG</sequence>
<feature type="domain" description="Glycoside hydrolase family 31 N-terminal" evidence="4">
    <location>
        <begin position="22"/>
        <end position="192"/>
    </location>
</feature>
<dbReference type="GeneID" id="33555737"/>
<evidence type="ECO:0000256" key="1">
    <source>
        <dbReference type="ARBA" id="ARBA00007806"/>
    </source>
</evidence>
<dbReference type="Pfam" id="PF21365">
    <property type="entry name" value="Glyco_hydro_31_3rd"/>
    <property type="match status" value="1"/>
</dbReference>
<reference evidence="6 7" key="1">
    <citation type="submission" date="2017-03" db="EMBL/GenBank/DDBJ databases">
        <title>Widespread Adenine N6-methylation of Active Genes in Fungi.</title>
        <authorList>
            <consortium name="DOE Joint Genome Institute"/>
            <person name="Mondo S.J."/>
            <person name="Dannebaum R.O."/>
            <person name="Kuo R.C."/>
            <person name="Louie K.B."/>
            <person name="Bewick A.J."/>
            <person name="Labutti K."/>
            <person name="Haridas S."/>
            <person name="Kuo A."/>
            <person name="Salamov A."/>
            <person name="Ahrendt S.R."/>
            <person name="Lau R."/>
            <person name="Bowen B.P."/>
            <person name="Lipzen A."/>
            <person name="Sullivan W."/>
            <person name="Andreopoulos W.B."/>
            <person name="Clum A."/>
            <person name="Lindquist E."/>
            <person name="Daum C."/>
            <person name="Northen T.R."/>
            <person name="Ramamoorthy G."/>
            <person name="Schmitz R.J."/>
            <person name="Gryganskyi A."/>
            <person name="Culley D."/>
            <person name="Magnuson J."/>
            <person name="James T.Y."/>
            <person name="O'Malley M.A."/>
            <person name="Stajich J.E."/>
            <person name="Spatafora J.W."/>
            <person name="Visel A."/>
            <person name="Grigoriev I.V."/>
        </authorList>
    </citation>
    <scope>NUCLEOTIDE SEQUENCE [LARGE SCALE GENOMIC DNA]</scope>
    <source>
        <strain evidence="6 7">NRRL Y-17943</strain>
    </source>
</reference>
<evidence type="ECO:0000256" key="2">
    <source>
        <dbReference type="RuleBase" id="RU361185"/>
    </source>
</evidence>
<evidence type="ECO:0000313" key="6">
    <source>
        <dbReference type="EMBL" id="ORX36592.1"/>
    </source>
</evidence>
<evidence type="ECO:0000259" key="4">
    <source>
        <dbReference type="Pfam" id="PF13802"/>
    </source>
</evidence>
<dbReference type="PANTHER" id="PTHR43863">
    <property type="entry name" value="HYDROLASE, PUTATIVE (AFU_ORTHOLOGUE AFUA_1G03140)-RELATED"/>
    <property type="match status" value="1"/>
</dbReference>
<dbReference type="CDD" id="cd06591">
    <property type="entry name" value="GH31_xylosidase_XylS"/>
    <property type="match status" value="1"/>
</dbReference>
<dbReference type="SUPFAM" id="SSF74650">
    <property type="entry name" value="Galactose mutarotase-like"/>
    <property type="match status" value="1"/>
</dbReference>
<keyword evidence="2" id="KW-0326">Glycosidase</keyword>
<organism evidence="6 7">
    <name type="scientific">Kockovaella imperatae</name>
    <dbReference type="NCBI Taxonomy" id="4999"/>
    <lineage>
        <taxon>Eukaryota</taxon>
        <taxon>Fungi</taxon>
        <taxon>Dikarya</taxon>
        <taxon>Basidiomycota</taxon>
        <taxon>Agaricomycotina</taxon>
        <taxon>Tremellomycetes</taxon>
        <taxon>Tremellales</taxon>
        <taxon>Cuniculitremaceae</taxon>
        <taxon>Kockovaella</taxon>
    </lineage>
</organism>
<dbReference type="Pfam" id="PF01055">
    <property type="entry name" value="Glyco_hydro_31_2nd"/>
    <property type="match status" value="1"/>
</dbReference>
<dbReference type="SUPFAM" id="SSF51445">
    <property type="entry name" value="(Trans)glycosidases"/>
    <property type="match status" value="1"/>
</dbReference>
<dbReference type="Gene3D" id="3.20.20.80">
    <property type="entry name" value="Glycosidases"/>
    <property type="match status" value="1"/>
</dbReference>
<dbReference type="InterPro" id="IPR000322">
    <property type="entry name" value="Glyco_hydro_31_TIM"/>
</dbReference>
<dbReference type="GO" id="GO:0030246">
    <property type="term" value="F:carbohydrate binding"/>
    <property type="evidence" value="ECO:0007669"/>
    <property type="project" value="InterPro"/>
</dbReference>
<keyword evidence="2 6" id="KW-0378">Hydrolase</keyword>